<dbReference type="Proteomes" id="UP000620327">
    <property type="component" value="Unassembled WGS sequence"/>
</dbReference>
<protein>
    <submittedName>
        <fullName evidence="4">Glycosyltransferase family 8 protein</fullName>
    </submittedName>
</protein>
<dbReference type="RefSeq" id="WP_187015243.1">
    <property type="nucleotide sequence ID" value="NZ_JACOQI010000011.1"/>
</dbReference>
<evidence type="ECO:0000256" key="2">
    <source>
        <dbReference type="ARBA" id="ARBA00022679"/>
    </source>
</evidence>
<dbReference type="EMBL" id="JACOQI010000011">
    <property type="protein sequence ID" value="MBC5771014.1"/>
    <property type="molecule type" value="Genomic_DNA"/>
</dbReference>
<dbReference type="InterPro" id="IPR050748">
    <property type="entry name" value="Glycosyltrans_8_dom-fam"/>
</dbReference>
<accession>A0A923MKS2</accession>
<dbReference type="GO" id="GO:0016757">
    <property type="term" value="F:glycosyltransferase activity"/>
    <property type="evidence" value="ECO:0007669"/>
    <property type="project" value="UniProtKB-KW"/>
</dbReference>
<dbReference type="PANTHER" id="PTHR13778:SF47">
    <property type="entry name" value="LIPOPOLYSACCHARIDE 1,3-GALACTOSYLTRANSFERASE"/>
    <property type="match status" value="1"/>
</dbReference>
<keyword evidence="3" id="KW-0479">Metal-binding</keyword>
<evidence type="ECO:0000313" key="5">
    <source>
        <dbReference type="Proteomes" id="UP000620327"/>
    </source>
</evidence>
<evidence type="ECO:0000256" key="1">
    <source>
        <dbReference type="ARBA" id="ARBA00022676"/>
    </source>
</evidence>
<dbReference type="CDD" id="cd04194">
    <property type="entry name" value="GT8_A4GalT_like"/>
    <property type="match status" value="1"/>
</dbReference>
<reference evidence="4" key="1">
    <citation type="submission" date="2020-08" db="EMBL/GenBank/DDBJ databases">
        <title>Genome public.</title>
        <authorList>
            <person name="Liu C."/>
            <person name="Sun Q."/>
        </authorList>
    </citation>
    <scope>NUCLEOTIDE SEQUENCE</scope>
    <source>
        <strain evidence="4">BX15</strain>
    </source>
</reference>
<dbReference type="InterPro" id="IPR002495">
    <property type="entry name" value="Glyco_trans_8"/>
</dbReference>
<evidence type="ECO:0000256" key="3">
    <source>
        <dbReference type="ARBA" id="ARBA00022723"/>
    </source>
</evidence>
<keyword evidence="2" id="KW-0808">Transferase</keyword>
<dbReference type="Pfam" id="PF01501">
    <property type="entry name" value="Glyco_transf_8"/>
    <property type="match status" value="1"/>
</dbReference>
<sequence>MIENQNSYPMNLLVTLDRNYVPQMNVMLFSALQSDPAAFFDVYILHDEGLSASDLTATRALLGQRGGLHLIRVDESGLTDAPTSDRYPKAIYYRIFAAKYLPHTLDRVLYLDPDLIVRKSLRTLYGMPMGAAFFAAASHIRAFLHRFNELRLGMGEDDPYINSGVMLMNLEALRAKQDTQAVFDYMERHKGRLMLPDQDIISALYGQSIIPLDSIQYNMTEKLFTLHRFNGDGMTLDDVRQRSSVIHYCGRNKPWKPGYVGELDVFYNETVSQMEKDLP</sequence>
<organism evidence="4 5">
    <name type="scientific">Dysosmobacter segnis</name>
    <dbReference type="NCBI Taxonomy" id="2763042"/>
    <lineage>
        <taxon>Bacteria</taxon>
        <taxon>Bacillati</taxon>
        <taxon>Bacillota</taxon>
        <taxon>Clostridia</taxon>
        <taxon>Eubacteriales</taxon>
        <taxon>Oscillospiraceae</taxon>
        <taxon>Dysosmobacter</taxon>
    </lineage>
</organism>
<proteinExistence type="predicted"/>
<dbReference type="PANTHER" id="PTHR13778">
    <property type="entry name" value="GLYCOSYLTRANSFERASE 8 DOMAIN-CONTAINING PROTEIN"/>
    <property type="match status" value="1"/>
</dbReference>
<name>A0A923MKS2_9FIRM</name>
<dbReference type="SUPFAM" id="SSF53448">
    <property type="entry name" value="Nucleotide-diphospho-sugar transferases"/>
    <property type="match status" value="1"/>
</dbReference>
<dbReference type="Gene3D" id="3.90.550.10">
    <property type="entry name" value="Spore Coat Polysaccharide Biosynthesis Protein SpsA, Chain A"/>
    <property type="match status" value="1"/>
</dbReference>
<evidence type="ECO:0000313" key="4">
    <source>
        <dbReference type="EMBL" id="MBC5771014.1"/>
    </source>
</evidence>
<keyword evidence="5" id="KW-1185">Reference proteome</keyword>
<dbReference type="InterPro" id="IPR029044">
    <property type="entry name" value="Nucleotide-diphossugar_trans"/>
</dbReference>
<dbReference type="AlphaFoldDB" id="A0A923MKS2"/>
<gene>
    <name evidence="4" type="ORF">H8Z83_11910</name>
</gene>
<dbReference type="GO" id="GO:0046872">
    <property type="term" value="F:metal ion binding"/>
    <property type="evidence" value="ECO:0007669"/>
    <property type="project" value="UniProtKB-KW"/>
</dbReference>
<keyword evidence="1" id="KW-0328">Glycosyltransferase</keyword>
<comment type="caution">
    <text evidence="4">The sequence shown here is derived from an EMBL/GenBank/DDBJ whole genome shotgun (WGS) entry which is preliminary data.</text>
</comment>